<keyword evidence="2" id="KW-0132">Cell division</keyword>
<dbReference type="PANTHER" id="PTHR34298:SF2">
    <property type="entry name" value="SEGREGATION AND CONDENSATION PROTEIN B"/>
    <property type="match status" value="1"/>
</dbReference>
<evidence type="ECO:0000256" key="1">
    <source>
        <dbReference type="ARBA" id="ARBA00022490"/>
    </source>
</evidence>
<dbReference type="InterPro" id="IPR036388">
    <property type="entry name" value="WH-like_DNA-bd_sf"/>
</dbReference>
<evidence type="ECO:0000256" key="5">
    <source>
        <dbReference type="SAM" id="MobiDB-lite"/>
    </source>
</evidence>
<keyword evidence="4" id="KW-0131">Cell cycle</keyword>
<dbReference type="AlphaFoldDB" id="A0A495EAU4"/>
<sequence>MNDLRPDAKPDPRFDAVSDPDSDLDSHSGVPADGAEDAGPDVAGLPGGARAALEAVLMVIDEPATATALAAGLNLTVDVVESLLAELQREYNGYTVNAPDADVVSQTSSNAGNTDGNNAAPRGFELRNIAGGWRIYSRAEFAEIVGGFVLEGQTARLTQAALETLAVIAYRQPVSRARVSAIRGVNVDSVVRTLTQRGLIEDSGTDPESGAILYRTTSYFLERMGIGSVAELPQLSPHLPGLEGIEEFYDAGTM</sequence>
<name>A0A495EAU4_9MICC</name>
<feature type="compositionally biased region" description="Basic and acidic residues" evidence="5">
    <location>
        <begin position="1"/>
        <end position="16"/>
    </location>
</feature>
<reference evidence="6 7" key="1">
    <citation type="submission" date="2018-10" db="EMBL/GenBank/DDBJ databases">
        <title>Genomic Encyclopedia of Type Strains, Phase IV (KMG-IV): sequencing the most valuable type-strain genomes for metagenomic binning, comparative biology and taxonomic classification.</title>
        <authorList>
            <person name="Goeker M."/>
        </authorList>
    </citation>
    <scope>NUCLEOTIDE SEQUENCE [LARGE SCALE GENOMIC DNA]</scope>
    <source>
        <strain evidence="6 7">DSM 25586</strain>
    </source>
</reference>
<keyword evidence="3" id="KW-0159">Chromosome partition</keyword>
<dbReference type="PANTHER" id="PTHR34298">
    <property type="entry name" value="SEGREGATION AND CONDENSATION PROTEIN B"/>
    <property type="match status" value="1"/>
</dbReference>
<evidence type="ECO:0000256" key="3">
    <source>
        <dbReference type="ARBA" id="ARBA00022829"/>
    </source>
</evidence>
<gene>
    <name evidence="6" type="ORF">C8D78_3279</name>
</gene>
<evidence type="ECO:0000256" key="2">
    <source>
        <dbReference type="ARBA" id="ARBA00022618"/>
    </source>
</evidence>
<organism evidence="6 7">
    <name type="scientific">Arthrobacter oryzae</name>
    <dbReference type="NCBI Taxonomy" id="409290"/>
    <lineage>
        <taxon>Bacteria</taxon>
        <taxon>Bacillati</taxon>
        <taxon>Actinomycetota</taxon>
        <taxon>Actinomycetes</taxon>
        <taxon>Micrococcales</taxon>
        <taxon>Micrococcaceae</taxon>
        <taxon>Arthrobacter</taxon>
    </lineage>
</organism>
<dbReference type="InterPro" id="IPR036390">
    <property type="entry name" value="WH_DNA-bd_sf"/>
</dbReference>
<dbReference type="GO" id="GO:0051301">
    <property type="term" value="P:cell division"/>
    <property type="evidence" value="ECO:0007669"/>
    <property type="project" value="UniProtKB-KW"/>
</dbReference>
<dbReference type="Proteomes" id="UP000276055">
    <property type="component" value="Unassembled WGS sequence"/>
</dbReference>
<dbReference type="Gene3D" id="1.10.10.10">
    <property type="entry name" value="Winged helix-like DNA-binding domain superfamily/Winged helix DNA-binding domain"/>
    <property type="match status" value="2"/>
</dbReference>
<proteinExistence type="predicted"/>
<comment type="caution">
    <text evidence="6">The sequence shown here is derived from an EMBL/GenBank/DDBJ whole genome shotgun (WGS) entry which is preliminary data.</text>
</comment>
<feature type="region of interest" description="Disordered" evidence="5">
    <location>
        <begin position="1"/>
        <end position="43"/>
    </location>
</feature>
<dbReference type="SUPFAM" id="SSF46785">
    <property type="entry name" value="Winged helix' DNA-binding domain"/>
    <property type="match status" value="2"/>
</dbReference>
<dbReference type="EMBL" id="RBIR01000008">
    <property type="protein sequence ID" value="RKR13936.1"/>
    <property type="molecule type" value="Genomic_DNA"/>
</dbReference>
<evidence type="ECO:0000313" key="6">
    <source>
        <dbReference type="EMBL" id="RKR13936.1"/>
    </source>
</evidence>
<accession>A0A495EAU4</accession>
<dbReference type="GO" id="GO:0051304">
    <property type="term" value="P:chromosome separation"/>
    <property type="evidence" value="ECO:0007669"/>
    <property type="project" value="InterPro"/>
</dbReference>
<dbReference type="InterPro" id="IPR005234">
    <property type="entry name" value="ScpB_csome_segregation"/>
</dbReference>
<dbReference type="Pfam" id="PF04079">
    <property type="entry name" value="SMC_ScpB"/>
    <property type="match status" value="1"/>
</dbReference>
<evidence type="ECO:0000256" key="4">
    <source>
        <dbReference type="ARBA" id="ARBA00023306"/>
    </source>
</evidence>
<protein>
    <submittedName>
        <fullName evidence="6">Condensin subunit ScpB</fullName>
    </submittedName>
</protein>
<keyword evidence="1" id="KW-0963">Cytoplasm</keyword>
<evidence type="ECO:0000313" key="7">
    <source>
        <dbReference type="Proteomes" id="UP000276055"/>
    </source>
</evidence>